<reference evidence="1 2" key="1">
    <citation type="submission" date="2019-02" db="EMBL/GenBank/DDBJ databases">
        <authorList>
            <person name="Fomenkov A."/>
            <person name="Dubinina G."/>
            <person name="Grabovich M."/>
            <person name="Vincze T."/>
            <person name="Roberts R.J."/>
        </authorList>
    </citation>
    <scope>NUCLEOTIDE SEQUENCE [LARGE SCALE GENOMIC DNA]</scope>
    <source>
        <strain evidence="1 2">P</strain>
    </source>
</reference>
<evidence type="ECO:0000313" key="1">
    <source>
        <dbReference type="EMBL" id="QEN06418.1"/>
    </source>
</evidence>
<organism evidence="1 2">
    <name type="scientific">Thiospirochaeta perfilievii</name>
    <dbReference type="NCBI Taxonomy" id="252967"/>
    <lineage>
        <taxon>Bacteria</taxon>
        <taxon>Pseudomonadati</taxon>
        <taxon>Spirochaetota</taxon>
        <taxon>Spirochaetia</taxon>
        <taxon>Spirochaetales</taxon>
        <taxon>Spirochaetaceae</taxon>
        <taxon>Thiospirochaeta</taxon>
    </lineage>
</organism>
<sequence length="114" mass="13423">MLISEKRSTVLPTILSRVRTYSFKHRDNKEQELILNKLFKTSSDKNSIKEYFLSYSDYEGDAFLKIVQNYTEFCFNKDGAFSDALDSKIDVSYFNEFLEVLQMSLKKYIIIMKG</sequence>
<proteinExistence type="predicted"/>
<reference evidence="1 2" key="2">
    <citation type="submission" date="2019-09" db="EMBL/GenBank/DDBJ databases">
        <title>Complete Genome Sequence and Methylome Analysis of free living Spirochaetas.</title>
        <authorList>
            <person name="Leshcheva N."/>
            <person name="Mikheeva N."/>
        </authorList>
    </citation>
    <scope>NUCLEOTIDE SEQUENCE [LARGE SCALE GENOMIC DNA]</scope>
    <source>
        <strain evidence="1 2">P</strain>
    </source>
</reference>
<gene>
    <name evidence="1" type="ORF">EW093_17045</name>
</gene>
<dbReference type="Proteomes" id="UP000323824">
    <property type="component" value="Chromosome"/>
</dbReference>
<dbReference type="EMBL" id="CP035807">
    <property type="protein sequence ID" value="QEN06418.1"/>
    <property type="molecule type" value="Genomic_DNA"/>
</dbReference>
<accession>A0A5C1QGD6</accession>
<protein>
    <submittedName>
        <fullName evidence="1">Uncharacterized protein</fullName>
    </submittedName>
</protein>
<evidence type="ECO:0000313" key="2">
    <source>
        <dbReference type="Proteomes" id="UP000323824"/>
    </source>
</evidence>
<dbReference type="KEGG" id="sper:EW093_17045"/>
<dbReference type="AlphaFoldDB" id="A0A5C1QGD6"/>
<keyword evidence="2" id="KW-1185">Reference proteome</keyword>
<name>A0A5C1QGD6_9SPIO</name>